<comment type="subunit">
    <text evidence="7">Component of the proteasome complex.</text>
</comment>
<proteinExistence type="inferred from homology"/>
<keyword evidence="2 7" id="KW-0963">Cytoplasm</keyword>
<comment type="subcellular location">
    <subcellularLocation>
        <location evidence="7">Cytoplasm</location>
    </subcellularLocation>
    <subcellularLocation>
        <location evidence="7">Nucleus</location>
    </subcellularLocation>
</comment>
<evidence type="ECO:0000256" key="7">
    <source>
        <dbReference type="RuleBase" id="RU004203"/>
    </source>
</evidence>
<organism evidence="8 9">
    <name type="scientific">Astathelohania contejeani</name>
    <dbReference type="NCBI Taxonomy" id="164912"/>
    <lineage>
        <taxon>Eukaryota</taxon>
        <taxon>Fungi</taxon>
        <taxon>Fungi incertae sedis</taxon>
        <taxon>Microsporidia</taxon>
        <taxon>Astathelohaniidae</taxon>
        <taxon>Astathelohania</taxon>
    </lineage>
</organism>
<keyword evidence="4" id="KW-0888">Threonine protease</keyword>
<evidence type="ECO:0000256" key="3">
    <source>
        <dbReference type="ARBA" id="ARBA00022670"/>
    </source>
</evidence>
<sequence length="200" mass="22232">MVEVMTGTTIIAVSYEEGVIIGCDTRTSVGDYVANRLTNKLYKLSDRIYCCRSGSAADTQIVARIISSNLKYHSYIEESLPTVKRVATMGKKLIYKYPQLLAGLIIAGYDEKEGGCIYSINLGGTIVKQEWTIGGSGSRFLYGYCDANWRPNMTKDEKFEFVKKAVSLAISRDSYSGGCIRMAIISKDNVEKFYFPGNEI</sequence>
<comment type="catalytic activity">
    <reaction evidence="1">
        <text>Cleavage of peptide bonds with very broad specificity.</text>
        <dbReference type="EC" id="3.4.25.1"/>
    </reaction>
</comment>
<dbReference type="PROSITE" id="PS00854">
    <property type="entry name" value="PROTEASOME_BETA_1"/>
    <property type="match status" value="1"/>
</dbReference>
<dbReference type="InterPro" id="IPR029055">
    <property type="entry name" value="Ntn_hydrolases_N"/>
</dbReference>
<dbReference type="Pfam" id="PF00227">
    <property type="entry name" value="Proteasome"/>
    <property type="match status" value="1"/>
</dbReference>
<evidence type="ECO:0000256" key="1">
    <source>
        <dbReference type="ARBA" id="ARBA00001198"/>
    </source>
</evidence>
<dbReference type="InterPro" id="IPR001353">
    <property type="entry name" value="Proteasome_sua/b"/>
</dbReference>
<comment type="caution">
    <text evidence="8">The sequence shown here is derived from an EMBL/GenBank/DDBJ whole genome shotgun (WGS) entry which is preliminary data.</text>
</comment>
<evidence type="ECO:0000313" key="9">
    <source>
        <dbReference type="Proteomes" id="UP001516464"/>
    </source>
</evidence>
<name>A0ABQ7I177_9MICR</name>
<dbReference type="PROSITE" id="PS51476">
    <property type="entry name" value="PROTEASOME_BETA_2"/>
    <property type="match status" value="1"/>
</dbReference>
<evidence type="ECO:0000256" key="5">
    <source>
        <dbReference type="ARBA" id="ARBA00022801"/>
    </source>
</evidence>
<reference evidence="8 9" key="1">
    <citation type="submission" date="2019-01" db="EMBL/GenBank/DDBJ databases">
        <title>Genomes sequencing and comparative genomics of infectious freshwater microsporidia, Cucumispora dikerogammari and Thelohania contejeani.</title>
        <authorList>
            <person name="Cormier A."/>
            <person name="Giraud I."/>
            <person name="Wattier R."/>
            <person name="Teixeira M."/>
            <person name="Grandjean F."/>
            <person name="Rigaud T."/>
            <person name="Cordaux R."/>
        </authorList>
    </citation>
    <scope>NUCLEOTIDE SEQUENCE [LARGE SCALE GENOMIC DNA]</scope>
    <source>
        <strain evidence="8">T1</strain>
        <tissue evidence="8">Spores</tissue>
    </source>
</reference>
<comment type="similarity">
    <text evidence="7">Belongs to the peptidase T1B family.</text>
</comment>
<dbReference type="EMBL" id="SBIQ01000028">
    <property type="protein sequence ID" value="KAF7684120.1"/>
    <property type="molecule type" value="Genomic_DNA"/>
</dbReference>
<keyword evidence="6 7" id="KW-0647">Proteasome</keyword>
<dbReference type="InterPro" id="IPR000243">
    <property type="entry name" value="Pept_T1A_subB"/>
</dbReference>
<evidence type="ECO:0000256" key="6">
    <source>
        <dbReference type="ARBA" id="ARBA00022942"/>
    </source>
</evidence>
<dbReference type="Proteomes" id="UP001516464">
    <property type="component" value="Unassembled WGS sequence"/>
</dbReference>
<dbReference type="InterPro" id="IPR023333">
    <property type="entry name" value="Proteasome_suB-type"/>
</dbReference>
<evidence type="ECO:0000313" key="8">
    <source>
        <dbReference type="EMBL" id="KAF7684120.1"/>
    </source>
</evidence>
<keyword evidence="5" id="KW-0378">Hydrolase</keyword>
<dbReference type="GO" id="GO:0000502">
    <property type="term" value="C:proteasome complex"/>
    <property type="evidence" value="ECO:0007669"/>
    <property type="project" value="UniProtKB-KW"/>
</dbReference>
<dbReference type="CDD" id="cd03762">
    <property type="entry name" value="proteasome_beta_type_6"/>
    <property type="match status" value="1"/>
</dbReference>
<dbReference type="PRINTS" id="PR00141">
    <property type="entry name" value="PROTEASOME"/>
</dbReference>
<comment type="function">
    <text evidence="7">Component of the proteasome, a multicatalytic proteinase complex which is characterized by its ability to cleave peptides with Arg, Phe, Tyr, Leu, and Glu adjacent to the leaving group at neutral or slightly basic pH. The proteasome has an ATP-dependent proteolytic activity.</text>
</comment>
<accession>A0ABQ7I177</accession>
<keyword evidence="9" id="KW-1185">Reference proteome</keyword>
<dbReference type="InterPro" id="IPR016050">
    <property type="entry name" value="Proteasome_bsu_CS"/>
</dbReference>
<dbReference type="SUPFAM" id="SSF56235">
    <property type="entry name" value="N-terminal nucleophile aminohydrolases (Ntn hydrolases)"/>
    <property type="match status" value="1"/>
</dbReference>
<dbReference type="Gene3D" id="3.60.20.10">
    <property type="entry name" value="Glutamine Phosphoribosylpyrophosphate, subunit 1, domain 1"/>
    <property type="match status" value="1"/>
</dbReference>
<protein>
    <recommendedName>
        <fullName evidence="7">Proteasome subunit beta</fullName>
    </recommendedName>
</protein>
<dbReference type="PANTHER" id="PTHR32194:SF0">
    <property type="entry name" value="ATP-DEPENDENT PROTEASE SUBUNIT HSLV"/>
    <property type="match status" value="1"/>
</dbReference>
<dbReference type="PANTHER" id="PTHR32194">
    <property type="entry name" value="METALLOPROTEASE TLDD"/>
    <property type="match status" value="1"/>
</dbReference>
<evidence type="ECO:0000256" key="4">
    <source>
        <dbReference type="ARBA" id="ARBA00022698"/>
    </source>
</evidence>
<keyword evidence="3" id="KW-0645">Protease</keyword>
<keyword evidence="7" id="KW-0539">Nucleus</keyword>
<gene>
    <name evidence="8" type="primary">PRE3</name>
    <name evidence="8" type="ORF">TCON_0680</name>
</gene>
<evidence type="ECO:0000256" key="2">
    <source>
        <dbReference type="ARBA" id="ARBA00022490"/>
    </source>
</evidence>